<dbReference type="EMBL" id="QMEY01000024">
    <property type="protein sequence ID" value="RBQ15301.1"/>
    <property type="molecule type" value="Genomic_DNA"/>
</dbReference>
<reference evidence="5 6" key="1">
    <citation type="submission" date="2018-06" db="EMBL/GenBank/DDBJ databases">
        <title>Sphaerisporangium craniellae sp. nov., isolated from a marine sponge in the South China Sea.</title>
        <authorList>
            <person name="Li L."/>
        </authorList>
    </citation>
    <scope>NUCLEOTIDE SEQUENCE [LARGE SCALE GENOMIC DNA]</scope>
    <source>
        <strain evidence="5 6">LHW63015</strain>
    </source>
</reference>
<feature type="domain" description="Methyltransferase" evidence="4">
    <location>
        <begin position="60"/>
        <end position="154"/>
    </location>
</feature>
<gene>
    <name evidence="5" type="ORF">DP939_36275</name>
</gene>
<dbReference type="GO" id="GO:0032259">
    <property type="term" value="P:methylation"/>
    <property type="evidence" value="ECO:0007669"/>
    <property type="project" value="UniProtKB-KW"/>
</dbReference>
<name>A0A366LN26_9ACTN</name>
<evidence type="ECO:0000256" key="1">
    <source>
        <dbReference type="ARBA" id="ARBA00022603"/>
    </source>
</evidence>
<evidence type="ECO:0000256" key="2">
    <source>
        <dbReference type="ARBA" id="ARBA00022679"/>
    </source>
</evidence>
<organism evidence="5 6">
    <name type="scientific">Spongiactinospora rosea</name>
    <dbReference type="NCBI Taxonomy" id="2248750"/>
    <lineage>
        <taxon>Bacteria</taxon>
        <taxon>Bacillati</taxon>
        <taxon>Actinomycetota</taxon>
        <taxon>Actinomycetes</taxon>
        <taxon>Streptosporangiales</taxon>
        <taxon>Streptosporangiaceae</taxon>
        <taxon>Spongiactinospora</taxon>
    </lineage>
</organism>
<keyword evidence="3" id="KW-0949">S-adenosyl-L-methionine</keyword>
<evidence type="ECO:0000313" key="6">
    <source>
        <dbReference type="Proteomes" id="UP000253303"/>
    </source>
</evidence>
<dbReference type="RefSeq" id="WP_113985351.1">
    <property type="nucleotide sequence ID" value="NZ_QMEY01000024.1"/>
</dbReference>
<dbReference type="GO" id="GO:0008168">
    <property type="term" value="F:methyltransferase activity"/>
    <property type="evidence" value="ECO:0007669"/>
    <property type="project" value="UniProtKB-KW"/>
</dbReference>
<proteinExistence type="predicted"/>
<dbReference type="Pfam" id="PF13649">
    <property type="entry name" value="Methyltransf_25"/>
    <property type="match status" value="1"/>
</dbReference>
<dbReference type="InterPro" id="IPR041698">
    <property type="entry name" value="Methyltransf_25"/>
</dbReference>
<dbReference type="CDD" id="cd02440">
    <property type="entry name" value="AdoMet_MTases"/>
    <property type="match status" value="1"/>
</dbReference>
<keyword evidence="2 5" id="KW-0808">Transferase</keyword>
<evidence type="ECO:0000259" key="4">
    <source>
        <dbReference type="Pfam" id="PF13649"/>
    </source>
</evidence>
<keyword evidence="6" id="KW-1185">Reference proteome</keyword>
<dbReference type="PANTHER" id="PTHR43464">
    <property type="entry name" value="METHYLTRANSFERASE"/>
    <property type="match status" value="1"/>
</dbReference>
<sequence length="250" mass="27416">MPDPMTLSEFHFDANYRGDSIYAEDSPLHAIYRDVVPWDIGGPQPVVVALEAEGAFRGEVLDVGCGLGDNTLFLAGRGHRVTALDVSPKAIERAGERARSLGLEITFVVTDAVTLRSLEGRAYDTVIDSALYHGLDPEQRRKYAAALHGVTAPGARLHIACFSDEVPREILAPNRCSEQDIRRTLTDAGWSITRFDRATYTASPDFTRDLLHRIVEAMNVADGASFVEGLPADDQGRLLLPIWQVSAERV</sequence>
<accession>A0A366LN26</accession>
<dbReference type="AlphaFoldDB" id="A0A366LN26"/>
<dbReference type="PANTHER" id="PTHR43464:SF19">
    <property type="entry name" value="UBIQUINONE BIOSYNTHESIS O-METHYLTRANSFERASE, MITOCHONDRIAL"/>
    <property type="match status" value="1"/>
</dbReference>
<dbReference type="SUPFAM" id="SSF53335">
    <property type="entry name" value="S-adenosyl-L-methionine-dependent methyltransferases"/>
    <property type="match status" value="1"/>
</dbReference>
<dbReference type="Gene3D" id="3.40.50.150">
    <property type="entry name" value="Vaccinia Virus protein VP39"/>
    <property type="match status" value="1"/>
</dbReference>
<protein>
    <submittedName>
        <fullName evidence="5">Class I SAM-dependent methyltransferase</fullName>
    </submittedName>
</protein>
<dbReference type="InterPro" id="IPR029063">
    <property type="entry name" value="SAM-dependent_MTases_sf"/>
</dbReference>
<evidence type="ECO:0000313" key="5">
    <source>
        <dbReference type="EMBL" id="RBQ15301.1"/>
    </source>
</evidence>
<keyword evidence="1 5" id="KW-0489">Methyltransferase</keyword>
<dbReference type="Proteomes" id="UP000253303">
    <property type="component" value="Unassembled WGS sequence"/>
</dbReference>
<dbReference type="OrthoDB" id="3825914at2"/>
<comment type="caution">
    <text evidence="5">The sequence shown here is derived from an EMBL/GenBank/DDBJ whole genome shotgun (WGS) entry which is preliminary data.</text>
</comment>
<evidence type="ECO:0000256" key="3">
    <source>
        <dbReference type="ARBA" id="ARBA00022691"/>
    </source>
</evidence>